<evidence type="ECO:0000313" key="2">
    <source>
        <dbReference type="Proteomes" id="UP001456344"/>
    </source>
</evidence>
<dbReference type="EMBL" id="CP150484">
    <property type="protein sequence ID" value="WYW18760.1"/>
    <property type="molecule type" value="Genomic_DNA"/>
</dbReference>
<dbReference type="Proteomes" id="UP001456344">
    <property type="component" value="Chromosome"/>
</dbReference>
<reference evidence="1" key="1">
    <citation type="submission" date="2023-10" db="EMBL/GenBank/DDBJ databases">
        <title>Whole genome sequencing of actinobacterial strain Amycolatopsis sp. (BCA-696) identifies the underlying plant growth-promoting genes.</title>
        <authorList>
            <person name="Gandham P."/>
            <person name="Vadla N."/>
            <person name="Saji A."/>
            <person name="Srinivas V."/>
            <person name="Ruperao P."/>
            <person name="Selvanayagam S."/>
            <person name="Saxena R.K."/>
            <person name="Rathore A."/>
            <person name="Gopalakrishnan S."/>
            <person name="Thakur V."/>
        </authorList>
    </citation>
    <scope>NUCLEOTIDE SEQUENCE</scope>
    <source>
        <strain evidence="1">BCA-696</strain>
    </source>
</reference>
<keyword evidence="2" id="KW-1185">Reference proteome</keyword>
<gene>
    <name evidence="1" type="ORF">LCL61_24775</name>
</gene>
<proteinExistence type="predicted"/>
<accession>A0ACD5BHI3</accession>
<evidence type="ECO:0000313" key="1">
    <source>
        <dbReference type="EMBL" id="WYW18760.1"/>
    </source>
</evidence>
<name>A0ACD5BHI3_9PSEU</name>
<organism evidence="1 2">
    <name type="scientific">Amycolatopsis coloradensis</name>
    <dbReference type="NCBI Taxonomy" id="76021"/>
    <lineage>
        <taxon>Bacteria</taxon>
        <taxon>Bacillati</taxon>
        <taxon>Actinomycetota</taxon>
        <taxon>Actinomycetes</taxon>
        <taxon>Pseudonocardiales</taxon>
        <taxon>Pseudonocardiaceae</taxon>
        <taxon>Amycolatopsis</taxon>
    </lineage>
</organism>
<sequence length="57" mass="6079">MFVRIDGVPDAVGLAEVTSMPREASLPAAGDTVVGEVMGHADHNHQVRIRLVSSREP</sequence>
<protein>
    <submittedName>
        <fullName evidence="1">Uncharacterized protein</fullName>
    </submittedName>
</protein>